<dbReference type="Gene3D" id="3.40.50.360">
    <property type="match status" value="1"/>
</dbReference>
<evidence type="ECO:0000256" key="2">
    <source>
        <dbReference type="ARBA" id="ARBA00023002"/>
    </source>
</evidence>
<dbReference type="InterPro" id="IPR051545">
    <property type="entry name" value="NAD(P)H_dehydrogenase_qn"/>
</dbReference>
<keyword evidence="5" id="KW-1185">Reference proteome</keyword>
<reference evidence="5" key="1">
    <citation type="submission" date="2017-11" db="EMBL/GenBank/DDBJ databases">
        <title>Otitis media/interna in a cat caused by the recently described species Corynebacterium provencense.</title>
        <authorList>
            <person name="Kittl S."/>
            <person name="Brodard I."/>
            <person name="Rychener L."/>
            <person name="Jores J."/>
            <person name="Roosje P."/>
            <person name="Gobeli Brawand S."/>
        </authorList>
    </citation>
    <scope>NUCLEOTIDE SEQUENCE [LARGE SCALE GENOMIC DNA]</scope>
    <source>
        <strain evidence="5">17KM38</strain>
    </source>
</reference>
<dbReference type="GO" id="GO:0005829">
    <property type="term" value="C:cytosol"/>
    <property type="evidence" value="ECO:0007669"/>
    <property type="project" value="TreeGrafter"/>
</dbReference>
<comment type="similarity">
    <text evidence="1">Belongs to the NAD(P)H dehydrogenase (quinone) family.</text>
</comment>
<dbReference type="GO" id="GO:0003955">
    <property type="term" value="F:NAD(P)H dehydrogenase (quinone) activity"/>
    <property type="evidence" value="ECO:0007669"/>
    <property type="project" value="TreeGrafter"/>
</dbReference>
<dbReference type="KEGG" id="cpre:Csp1_15560"/>
<protein>
    <submittedName>
        <fullName evidence="4">FMN-dependent NADH-azoreductase 1</fullName>
        <ecNumber evidence="4">1.7.-.-</ecNumber>
    </submittedName>
</protein>
<keyword evidence="2 4" id="KW-0560">Oxidoreductase</keyword>
<dbReference type="PANTHER" id="PTHR10204">
    <property type="entry name" value="NAD P H OXIDOREDUCTASE-RELATED"/>
    <property type="match status" value="1"/>
</dbReference>
<organism evidence="4 5">
    <name type="scientific">Corynebacterium provencense</name>
    <dbReference type="NCBI Taxonomy" id="1737425"/>
    <lineage>
        <taxon>Bacteria</taxon>
        <taxon>Bacillati</taxon>
        <taxon>Actinomycetota</taxon>
        <taxon>Actinomycetes</taxon>
        <taxon>Mycobacteriales</taxon>
        <taxon>Corynebacteriaceae</taxon>
        <taxon>Corynebacterium</taxon>
    </lineage>
</organism>
<accession>A0A2Z3YRS4</accession>
<dbReference type="InterPro" id="IPR029039">
    <property type="entry name" value="Flavoprotein-like_sf"/>
</dbReference>
<name>A0A2Z3YRS4_9CORY</name>
<feature type="domain" description="Flavodoxin-like fold" evidence="3">
    <location>
        <begin position="12"/>
        <end position="214"/>
    </location>
</feature>
<dbReference type="EMBL" id="CP024988">
    <property type="protein sequence ID" value="AWT26341.1"/>
    <property type="molecule type" value="Genomic_DNA"/>
</dbReference>
<dbReference type="PANTHER" id="PTHR10204:SF34">
    <property type="entry name" value="NAD(P)H DEHYDROGENASE [QUINONE] 1 ISOFORM 1"/>
    <property type="match status" value="1"/>
</dbReference>
<evidence type="ECO:0000259" key="3">
    <source>
        <dbReference type="Pfam" id="PF02525"/>
    </source>
</evidence>
<gene>
    <name evidence="4" type="primary">azoR1</name>
    <name evidence="4" type="ORF">Csp1_15560</name>
</gene>
<proteinExistence type="inferred from homology"/>
<dbReference type="AlphaFoldDB" id="A0A2Z3YRS4"/>
<sequence>MRVTYSPARASALIVHAHPEPASFSTAQFRTARDSLTAQGYDVNVIDLYARHWNPVLDRGEFPLVDGPFKPQREQQDAVRNGTLAPEVQADLELLLNADLLVLSFPLWWFSVPAVLKGWLDRVLVMGATFGGEFGLFDKAGLVGHRAVILATTGGSPGSFAPGGAFGDMADFLYPLHRGVFEFVGYTVLEPIITYGPAHMNDEERDAALGAVREALESISGRPAVSTGR</sequence>
<dbReference type="InterPro" id="IPR003680">
    <property type="entry name" value="Flavodoxin_fold"/>
</dbReference>
<dbReference type="SUPFAM" id="SSF52218">
    <property type="entry name" value="Flavoproteins"/>
    <property type="match status" value="1"/>
</dbReference>
<dbReference type="Pfam" id="PF02525">
    <property type="entry name" value="Flavodoxin_2"/>
    <property type="match status" value="1"/>
</dbReference>
<evidence type="ECO:0000256" key="1">
    <source>
        <dbReference type="ARBA" id="ARBA00006252"/>
    </source>
</evidence>
<dbReference type="EC" id="1.7.-.-" evidence="4"/>
<evidence type="ECO:0000313" key="5">
    <source>
        <dbReference type="Proteomes" id="UP000247696"/>
    </source>
</evidence>
<dbReference type="Proteomes" id="UP000247696">
    <property type="component" value="Chromosome"/>
</dbReference>
<evidence type="ECO:0000313" key="4">
    <source>
        <dbReference type="EMBL" id="AWT26341.1"/>
    </source>
</evidence>